<name>A0ACC0X9K7_9ROSI</name>
<sequence length="45" mass="4623">MAGGGGIGGLEGCPAYWQGWPRTALAFAGLAMIVVLEVLNCRVLC</sequence>
<evidence type="ECO:0000313" key="1">
    <source>
        <dbReference type="EMBL" id="KAJ0013959.1"/>
    </source>
</evidence>
<reference evidence="2" key="1">
    <citation type="journal article" date="2023" name="G3 (Bethesda)">
        <title>Genome assembly and association tests identify interacting loci associated with vigor, precocity, and sex in interspecific pistachio rootstocks.</title>
        <authorList>
            <person name="Palmer W."/>
            <person name="Jacygrad E."/>
            <person name="Sagayaradj S."/>
            <person name="Cavanaugh K."/>
            <person name="Han R."/>
            <person name="Bertier L."/>
            <person name="Beede B."/>
            <person name="Kafkas S."/>
            <person name="Golino D."/>
            <person name="Preece J."/>
            <person name="Michelmore R."/>
        </authorList>
    </citation>
    <scope>NUCLEOTIDE SEQUENCE [LARGE SCALE GENOMIC DNA]</scope>
</reference>
<evidence type="ECO:0000313" key="2">
    <source>
        <dbReference type="Proteomes" id="UP001163603"/>
    </source>
</evidence>
<proteinExistence type="predicted"/>
<dbReference type="EMBL" id="CM047748">
    <property type="protein sequence ID" value="KAJ0013959.1"/>
    <property type="molecule type" value="Genomic_DNA"/>
</dbReference>
<accession>A0ACC0X9K7</accession>
<protein>
    <submittedName>
        <fullName evidence="1">Uncharacterized protein</fullName>
    </submittedName>
</protein>
<comment type="caution">
    <text evidence="1">The sequence shown here is derived from an EMBL/GenBank/DDBJ whole genome shotgun (WGS) entry which is preliminary data.</text>
</comment>
<gene>
    <name evidence="1" type="ORF">Pint_20489</name>
</gene>
<organism evidence="1 2">
    <name type="scientific">Pistacia integerrima</name>
    <dbReference type="NCBI Taxonomy" id="434235"/>
    <lineage>
        <taxon>Eukaryota</taxon>
        <taxon>Viridiplantae</taxon>
        <taxon>Streptophyta</taxon>
        <taxon>Embryophyta</taxon>
        <taxon>Tracheophyta</taxon>
        <taxon>Spermatophyta</taxon>
        <taxon>Magnoliopsida</taxon>
        <taxon>eudicotyledons</taxon>
        <taxon>Gunneridae</taxon>
        <taxon>Pentapetalae</taxon>
        <taxon>rosids</taxon>
        <taxon>malvids</taxon>
        <taxon>Sapindales</taxon>
        <taxon>Anacardiaceae</taxon>
        <taxon>Pistacia</taxon>
    </lineage>
</organism>
<dbReference type="Proteomes" id="UP001163603">
    <property type="component" value="Chromosome 13"/>
</dbReference>
<keyword evidence="2" id="KW-1185">Reference proteome</keyword>